<feature type="DNA-binding region" description="H-T-H motif" evidence="2">
    <location>
        <begin position="34"/>
        <end position="53"/>
    </location>
</feature>
<protein>
    <submittedName>
        <fullName evidence="4">TetR family transcriptional regulator</fullName>
    </submittedName>
</protein>
<feature type="domain" description="HTH tetR-type" evidence="3">
    <location>
        <begin position="11"/>
        <end position="71"/>
    </location>
</feature>
<gene>
    <name evidence="4" type="ORF">K8W17_02875</name>
</gene>
<dbReference type="PANTHER" id="PTHR43479">
    <property type="entry name" value="ACREF/ENVCD OPERON REPRESSOR-RELATED"/>
    <property type="match status" value="1"/>
</dbReference>
<accession>A0A921B359</accession>
<dbReference type="GO" id="GO:0003677">
    <property type="term" value="F:DNA binding"/>
    <property type="evidence" value="ECO:0007669"/>
    <property type="project" value="UniProtKB-UniRule"/>
</dbReference>
<evidence type="ECO:0000313" key="5">
    <source>
        <dbReference type="Proteomes" id="UP000774947"/>
    </source>
</evidence>
<dbReference type="InterPro" id="IPR001647">
    <property type="entry name" value="HTH_TetR"/>
</dbReference>
<reference evidence="4" key="2">
    <citation type="submission" date="2021-09" db="EMBL/GenBank/DDBJ databases">
        <authorList>
            <person name="Gilroy R."/>
        </authorList>
    </citation>
    <scope>NUCLEOTIDE SEQUENCE</scope>
    <source>
        <strain evidence="4">CHK173-2119</strain>
    </source>
</reference>
<evidence type="ECO:0000256" key="1">
    <source>
        <dbReference type="ARBA" id="ARBA00023125"/>
    </source>
</evidence>
<keyword evidence="1 2" id="KW-0238">DNA-binding</keyword>
<dbReference type="AlphaFoldDB" id="A0A921B359"/>
<dbReference type="Gene3D" id="1.10.357.10">
    <property type="entry name" value="Tetracycline Repressor, domain 2"/>
    <property type="match status" value="1"/>
</dbReference>
<organism evidence="4 5">
    <name type="scientific">Lapidilactobacillus dextrinicus</name>
    <dbReference type="NCBI Taxonomy" id="51664"/>
    <lineage>
        <taxon>Bacteria</taxon>
        <taxon>Bacillati</taxon>
        <taxon>Bacillota</taxon>
        <taxon>Bacilli</taxon>
        <taxon>Lactobacillales</taxon>
        <taxon>Lactobacillaceae</taxon>
        <taxon>Lapidilactobacillus</taxon>
    </lineage>
</organism>
<sequence length="224" mass="26533">MPSKTFLGLPETKRNKIMSAVRQVFSNAPYSQVTVTDIIKLAEIPRGSFYQYFKDKEDLYFYLLETFRQSFKDRLTHNLQVQNGDFFAAIRETFHQTLTHFATGTDRQLVQNFVMEMDYRGYHHLMKRDIHQRPHHPHAELSEWQQNIKDQTDFTKLRVSEDEFDLLFHTLLGFMGQSFAHYFMAQRDSSQKLTAEPFKAKFDLLLDWLEHGVLIEDTGRELNA</sequence>
<dbReference type="Pfam" id="PF17924">
    <property type="entry name" value="TetR_C_19"/>
    <property type="match status" value="1"/>
</dbReference>
<evidence type="ECO:0000256" key="2">
    <source>
        <dbReference type="PROSITE-ProRule" id="PRU00335"/>
    </source>
</evidence>
<dbReference type="SUPFAM" id="SSF46689">
    <property type="entry name" value="Homeodomain-like"/>
    <property type="match status" value="1"/>
</dbReference>
<dbReference type="PROSITE" id="PS50977">
    <property type="entry name" value="HTH_TETR_2"/>
    <property type="match status" value="1"/>
</dbReference>
<dbReference type="Pfam" id="PF00440">
    <property type="entry name" value="TetR_N"/>
    <property type="match status" value="1"/>
</dbReference>
<dbReference type="Proteomes" id="UP000774947">
    <property type="component" value="Unassembled WGS sequence"/>
</dbReference>
<dbReference type="InterPro" id="IPR050624">
    <property type="entry name" value="HTH-type_Tx_Regulator"/>
</dbReference>
<dbReference type="PANTHER" id="PTHR43479:SF11">
    <property type="entry name" value="ACREF_ENVCD OPERON REPRESSOR-RELATED"/>
    <property type="match status" value="1"/>
</dbReference>
<dbReference type="EMBL" id="DYXY01000071">
    <property type="protein sequence ID" value="HJE15004.1"/>
    <property type="molecule type" value="Genomic_DNA"/>
</dbReference>
<proteinExistence type="predicted"/>
<comment type="caution">
    <text evidence="4">The sequence shown here is derived from an EMBL/GenBank/DDBJ whole genome shotgun (WGS) entry which is preliminary data.</text>
</comment>
<reference evidence="4" key="1">
    <citation type="journal article" date="2021" name="PeerJ">
        <title>Extensive microbial diversity within the chicken gut microbiome revealed by metagenomics and culture.</title>
        <authorList>
            <person name="Gilroy R."/>
            <person name="Ravi A."/>
            <person name="Getino M."/>
            <person name="Pursley I."/>
            <person name="Horton D.L."/>
            <person name="Alikhan N.F."/>
            <person name="Baker D."/>
            <person name="Gharbi K."/>
            <person name="Hall N."/>
            <person name="Watson M."/>
            <person name="Adriaenssens E.M."/>
            <person name="Foster-Nyarko E."/>
            <person name="Jarju S."/>
            <person name="Secka A."/>
            <person name="Antonio M."/>
            <person name="Oren A."/>
            <person name="Chaudhuri R.R."/>
            <person name="La Ragione R."/>
            <person name="Hildebrand F."/>
            <person name="Pallen M.J."/>
        </authorList>
    </citation>
    <scope>NUCLEOTIDE SEQUENCE</scope>
    <source>
        <strain evidence="4">CHK173-2119</strain>
    </source>
</reference>
<dbReference type="InterPro" id="IPR009057">
    <property type="entry name" value="Homeodomain-like_sf"/>
</dbReference>
<evidence type="ECO:0000259" key="3">
    <source>
        <dbReference type="PROSITE" id="PS50977"/>
    </source>
</evidence>
<evidence type="ECO:0000313" key="4">
    <source>
        <dbReference type="EMBL" id="HJE15004.1"/>
    </source>
</evidence>
<name>A0A921B359_9LACO</name>